<evidence type="ECO:0000256" key="1">
    <source>
        <dbReference type="ARBA" id="ARBA00005291"/>
    </source>
</evidence>
<dbReference type="Proteomes" id="UP000053413">
    <property type="component" value="Unassembled WGS sequence"/>
</dbReference>
<reference evidence="4" key="1">
    <citation type="submission" date="2015-10" db="EMBL/GenBank/DDBJ databases">
        <authorList>
            <person name="Ju K.-S."/>
            <person name="Doroghazi J.R."/>
            <person name="Metcalf W.W."/>
        </authorList>
    </citation>
    <scope>NUCLEOTIDE SEQUENCE [LARGE SCALE GENOMIC DNA]</scope>
    <source>
        <strain evidence="4">NRRL F-8817</strain>
    </source>
</reference>
<proteinExistence type="inferred from homology"/>
<evidence type="ECO:0000313" key="4">
    <source>
        <dbReference type="Proteomes" id="UP000053413"/>
    </source>
</evidence>
<dbReference type="RefSeq" id="WP_059143288.1">
    <property type="nucleotide sequence ID" value="NZ_LLZJ01000095.1"/>
</dbReference>
<dbReference type="Pfam" id="PF07978">
    <property type="entry name" value="NIPSNAP"/>
    <property type="match status" value="2"/>
</dbReference>
<dbReference type="SUPFAM" id="SSF54909">
    <property type="entry name" value="Dimeric alpha+beta barrel"/>
    <property type="match status" value="2"/>
</dbReference>
<feature type="domain" description="NIPSNAP" evidence="2">
    <location>
        <begin position="3"/>
        <end position="72"/>
    </location>
</feature>
<protein>
    <submittedName>
        <fullName evidence="3">NIPSNAP family containing protein</fullName>
    </submittedName>
</protein>
<name>A0A0X3X5Q8_STRVO</name>
<accession>A0A0X3X5Q8</accession>
<comment type="caution">
    <text evidence="3">The sequence shown here is derived from an EMBL/GenBank/DDBJ whole genome shotgun (WGS) entry which is preliminary data.</text>
</comment>
<evidence type="ECO:0000313" key="3">
    <source>
        <dbReference type="EMBL" id="KUL64380.1"/>
    </source>
</evidence>
<dbReference type="InterPro" id="IPR051557">
    <property type="entry name" value="NipSnap_domain"/>
</dbReference>
<dbReference type="PANTHER" id="PTHR21017:SF17">
    <property type="entry name" value="PROTEIN NIPSNAP"/>
    <property type="match status" value="1"/>
</dbReference>
<dbReference type="OrthoDB" id="4124121at2"/>
<dbReference type="Gene3D" id="3.30.70.100">
    <property type="match status" value="2"/>
</dbReference>
<dbReference type="InterPro" id="IPR012577">
    <property type="entry name" value="NIPSNAP"/>
</dbReference>
<dbReference type="EMBL" id="LLZJ01000095">
    <property type="protein sequence ID" value="KUL64380.1"/>
    <property type="molecule type" value="Genomic_DNA"/>
</dbReference>
<evidence type="ECO:0000259" key="2">
    <source>
        <dbReference type="Pfam" id="PF07978"/>
    </source>
</evidence>
<feature type="domain" description="NIPSNAP" evidence="2">
    <location>
        <begin position="108"/>
        <end position="202"/>
    </location>
</feature>
<dbReference type="AlphaFoldDB" id="A0A0X3X5Q8"/>
<comment type="similarity">
    <text evidence="1">Belongs to the NipSnap family.</text>
</comment>
<dbReference type="PANTHER" id="PTHR21017">
    <property type="entry name" value="NIPSNAP-RELATED"/>
    <property type="match status" value="1"/>
</dbReference>
<organism evidence="3 4">
    <name type="scientific">Streptomyces violaceusniger</name>
    <dbReference type="NCBI Taxonomy" id="68280"/>
    <lineage>
        <taxon>Bacteria</taxon>
        <taxon>Bacillati</taxon>
        <taxon>Actinomycetota</taxon>
        <taxon>Actinomycetes</taxon>
        <taxon>Kitasatosporales</taxon>
        <taxon>Streptomycetaceae</taxon>
        <taxon>Streptomyces</taxon>
        <taxon>Streptomyces violaceusniger group</taxon>
    </lineage>
</organism>
<sequence length="204" mass="22606">MLYELATLSLKLRTVPKALSALETYTTSDATGGRLLGCWEPEHGVIVGQLLLLRGFENAEELTEERTRVLTSADPFGIGEHLTGFQVESYAPFPFLPPVEPGHYGSVYEFRTYHLKVGGLMPTMAGWEAAVPERTRLHPLTTAMYGLDGVPRITHIWPFPDLNARLDIRRESYERGIWPPENGPENIAHATSTIALPTPISPLA</sequence>
<dbReference type="InterPro" id="IPR011008">
    <property type="entry name" value="Dimeric_a/b-barrel"/>
</dbReference>
<gene>
    <name evidence="3" type="ORF">ADL28_09505</name>
</gene>